<accession>A0ABT2PUI3</accession>
<feature type="domain" description="N-acetyltransferase" evidence="1">
    <location>
        <begin position="6"/>
        <end position="162"/>
    </location>
</feature>
<gene>
    <name evidence="2" type="ORF">N7603_02930</name>
</gene>
<name>A0ABT2PUI3_9MOLU</name>
<organism evidence="2 3">
    <name type="scientific">Paracholeplasma vituli</name>
    <dbReference type="NCBI Taxonomy" id="69473"/>
    <lineage>
        <taxon>Bacteria</taxon>
        <taxon>Bacillati</taxon>
        <taxon>Mycoplasmatota</taxon>
        <taxon>Mollicutes</taxon>
        <taxon>Acholeplasmatales</taxon>
        <taxon>Acholeplasmataceae</taxon>
        <taxon>Paracholeplasma</taxon>
    </lineage>
</organism>
<keyword evidence="3" id="KW-1185">Reference proteome</keyword>
<reference evidence="3" key="1">
    <citation type="submission" date="2023-07" db="EMBL/GenBank/DDBJ databases">
        <title>Novel Mycoplasma species identified in domestic and wild animals.</title>
        <authorList>
            <person name="Volokhov D.V."/>
            <person name="Furtak V.A."/>
            <person name="Zagorodnyaya T.A."/>
        </authorList>
    </citation>
    <scope>NUCLEOTIDE SEQUENCE [LARGE SCALE GENOMIC DNA]</scope>
    <source>
        <strain evidence="3">92-19</strain>
    </source>
</reference>
<dbReference type="Pfam" id="PF13302">
    <property type="entry name" value="Acetyltransf_3"/>
    <property type="match status" value="1"/>
</dbReference>
<dbReference type="InterPro" id="IPR000182">
    <property type="entry name" value="GNAT_dom"/>
</dbReference>
<dbReference type="Gene3D" id="3.40.630.30">
    <property type="match status" value="1"/>
</dbReference>
<evidence type="ECO:0000259" key="1">
    <source>
        <dbReference type="PROSITE" id="PS51186"/>
    </source>
</evidence>
<dbReference type="InterPro" id="IPR051531">
    <property type="entry name" value="N-acetyltransferase"/>
</dbReference>
<protein>
    <submittedName>
        <fullName evidence="2">GNAT family N-acetyltransferase</fullName>
    </submittedName>
</protein>
<dbReference type="PROSITE" id="PS51186">
    <property type="entry name" value="GNAT"/>
    <property type="match status" value="1"/>
</dbReference>
<dbReference type="InterPro" id="IPR016181">
    <property type="entry name" value="Acyl_CoA_acyltransferase"/>
</dbReference>
<dbReference type="PANTHER" id="PTHR43792">
    <property type="entry name" value="GNAT FAMILY, PUTATIVE (AFU_ORTHOLOGUE AFUA_3G00765)-RELATED-RELATED"/>
    <property type="match status" value="1"/>
</dbReference>
<dbReference type="Proteomes" id="UP001209076">
    <property type="component" value="Unassembled WGS sequence"/>
</dbReference>
<dbReference type="CDD" id="cd04301">
    <property type="entry name" value="NAT_SF"/>
    <property type="match status" value="1"/>
</dbReference>
<evidence type="ECO:0000313" key="3">
    <source>
        <dbReference type="Proteomes" id="UP001209076"/>
    </source>
</evidence>
<proteinExistence type="predicted"/>
<comment type="caution">
    <text evidence="2">The sequence shown here is derived from an EMBL/GenBank/DDBJ whole genome shotgun (WGS) entry which is preliminary data.</text>
</comment>
<evidence type="ECO:0000313" key="2">
    <source>
        <dbReference type="EMBL" id="MCU0104605.1"/>
    </source>
</evidence>
<dbReference type="RefSeq" id="WP_262095848.1">
    <property type="nucleotide sequence ID" value="NZ_JAOEGN010000004.1"/>
</dbReference>
<dbReference type="SUPFAM" id="SSF55729">
    <property type="entry name" value="Acyl-CoA N-acyltransferases (Nat)"/>
    <property type="match status" value="1"/>
</dbReference>
<dbReference type="EMBL" id="JAOEGN010000004">
    <property type="protein sequence ID" value="MCU0104605.1"/>
    <property type="molecule type" value="Genomic_DNA"/>
</dbReference>
<sequence>MVYSNLTIRPFKTEDLSNIHAYASDEDTTKYMLWGPNTLEDTQDFLNYVLSCYQKNPITHYEYGVEFEGKIIGGIALIVDYENLKAEIGWIIHKDYQRRGLMYQAALQMIEFAKTLKIKTIYATADSRNVASYKLMEKLGMHHVRNDYQVRFNKVTQQKDLDQVYYEMEI</sequence>